<dbReference type="PROSITE" id="PS51837">
    <property type="entry name" value="LITAF"/>
    <property type="match status" value="1"/>
</dbReference>
<keyword evidence="8" id="KW-1133">Transmembrane helix</keyword>
<evidence type="ECO:0000256" key="5">
    <source>
        <dbReference type="ARBA" id="ARBA00022723"/>
    </source>
</evidence>
<evidence type="ECO:0000256" key="1">
    <source>
        <dbReference type="ARBA" id="ARBA00004414"/>
    </source>
</evidence>
<protein>
    <recommendedName>
        <fullName evidence="9">LITAF domain-containing protein</fullName>
    </recommendedName>
</protein>
<dbReference type="InterPro" id="IPR037519">
    <property type="entry name" value="LITAF_fam"/>
</dbReference>
<keyword evidence="5" id="KW-0479">Metal-binding</keyword>
<gene>
    <name evidence="10" type="ORF">OXX778_LOCUS23105</name>
</gene>
<dbReference type="OrthoDB" id="4713066at2759"/>
<evidence type="ECO:0000256" key="6">
    <source>
        <dbReference type="ARBA" id="ARBA00022833"/>
    </source>
</evidence>
<dbReference type="GO" id="GO:0008270">
    <property type="term" value="F:zinc ion binding"/>
    <property type="evidence" value="ECO:0007669"/>
    <property type="project" value="TreeGrafter"/>
</dbReference>
<comment type="similarity">
    <text evidence="4">Belongs to the CDIP1/LITAF family.</text>
</comment>
<evidence type="ECO:0000313" key="11">
    <source>
        <dbReference type="Proteomes" id="UP000663879"/>
    </source>
</evidence>
<name>A0A814SE30_9BILA</name>
<dbReference type="Proteomes" id="UP000663879">
    <property type="component" value="Unassembled WGS sequence"/>
</dbReference>
<dbReference type="PANTHER" id="PTHR23292">
    <property type="entry name" value="LIPOPOLYSACCHARIDE-INDUCED TUMOR NECROSIS FACTOR-ALPHA FACTOR"/>
    <property type="match status" value="1"/>
</dbReference>
<dbReference type="AlphaFoldDB" id="A0A814SE30"/>
<proteinExistence type="inferred from homology"/>
<feature type="transmembrane region" description="Helical" evidence="8">
    <location>
        <begin position="94"/>
        <end position="118"/>
    </location>
</feature>
<evidence type="ECO:0000313" key="10">
    <source>
        <dbReference type="EMBL" id="CAF1146191.1"/>
    </source>
</evidence>
<comment type="subcellular location">
    <subcellularLocation>
        <location evidence="2">Endosome membrane</location>
        <topology evidence="2">Peripheral membrane protein</topology>
    </subcellularLocation>
    <subcellularLocation>
        <location evidence="1">Late endosome membrane</location>
    </subcellularLocation>
    <subcellularLocation>
        <location evidence="3">Lysosome membrane</location>
        <topology evidence="3">Peripheral membrane protein</topology>
        <orientation evidence="3">Cytoplasmic side</orientation>
    </subcellularLocation>
</comment>
<keyword evidence="8" id="KW-0812">Transmembrane</keyword>
<keyword evidence="11" id="KW-1185">Reference proteome</keyword>
<evidence type="ECO:0000256" key="7">
    <source>
        <dbReference type="ARBA" id="ARBA00023136"/>
    </source>
</evidence>
<evidence type="ECO:0000256" key="8">
    <source>
        <dbReference type="SAM" id="Phobius"/>
    </source>
</evidence>
<comment type="caution">
    <text evidence="10">The sequence shown here is derived from an EMBL/GenBank/DDBJ whole genome shotgun (WGS) entry which is preliminary data.</text>
</comment>
<dbReference type="InterPro" id="IPR006629">
    <property type="entry name" value="LITAF"/>
</dbReference>
<organism evidence="10 11">
    <name type="scientific">Brachionus calyciflorus</name>
    <dbReference type="NCBI Taxonomy" id="104777"/>
    <lineage>
        <taxon>Eukaryota</taxon>
        <taxon>Metazoa</taxon>
        <taxon>Spiralia</taxon>
        <taxon>Gnathifera</taxon>
        <taxon>Rotifera</taxon>
        <taxon>Eurotatoria</taxon>
        <taxon>Monogononta</taxon>
        <taxon>Pseudotrocha</taxon>
        <taxon>Ploima</taxon>
        <taxon>Brachionidae</taxon>
        <taxon>Brachionus</taxon>
    </lineage>
</organism>
<feature type="domain" description="LITAF" evidence="9">
    <location>
        <begin position="52"/>
        <end position="140"/>
    </location>
</feature>
<dbReference type="EMBL" id="CAJNOC010011163">
    <property type="protein sequence ID" value="CAF1146191.1"/>
    <property type="molecule type" value="Genomic_DNA"/>
</dbReference>
<reference evidence="10" key="1">
    <citation type="submission" date="2021-02" db="EMBL/GenBank/DDBJ databases">
        <authorList>
            <person name="Nowell W R."/>
        </authorList>
    </citation>
    <scope>NUCLEOTIDE SEQUENCE</scope>
    <source>
        <strain evidence="10">Ploen Becks lab</strain>
    </source>
</reference>
<dbReference type="GO" id="GO:0005765">
    <property type="term" value="C:lysosomal membrane"/>
    <property type="evidence" value="ECO:0007669"/>
    <property type="project" value="UniProtKB-SubCell"/>
</dbReference>
<keyword evidence="6" id="KW-0862">Zinc</keyword>
<evidence type="ECO:0000256" key="3">
    <source>
        <dbReference type="ARBA" id="ARBA00004630"/>
    </source>
</evidence>
<dbReference type="GO" id="GO:0031902">
    <property type="term" value="C:late endosome membrane"/>
    <property type="evidence" value="ECO:0007669"/>
    <property type="project" value="UniProtKB-SubCell"/>
</dbReference>
<dbReference type="PANTHER" id="PTHR23292:SF6">
    <property type="entry name" value="FI16602P1-RELATED"/>
    <property type="match status" value="1"/>
</dbReference>
<accession>A0A814SE30</accession>
<keyword evidence="7 8" id="KW-0472">Membrane</keyword>
<dbReference type="Pfam" id="PF10601">
    <property type="entry name" value="zf-LITAF-like"/>
    <property type="match status" value="1"/>
</dbReference>
<evidence type="ECO:0000256" key="4">
    <source>
        <dbReference type="ARBA" id="ARBA00005975"/>
    </source>
</evidence>
<evidence type="ECO:0000256" key="2">
    <source>
        <dbReference type="ARBA" id="ARBA00004481"/>
    </source>
</evidence>
<dbReference type="SMART" id="SM00714">
    <property type="entry name" value="LITAF"/>
    <property type="match status" value="1"/>
</dbReference>
<evidence type="ECO:0000259" key="9">
    <source>
        <dbReference type="PROSITE" id="PS51837"/>
    </source>
</evidence>
<sequence>MNSGKLKKERSDLLQANTDDGYTGESTRIGYKAKDRLSEPTASNQIFIQSQSHISVVQPSANVPYGLRDYSFQTVCPSCRIYVSTDVKYVTGPITWLAASAFCVFGLCCGCCLIPFHVDSCKNVEHYCPNCKFLIMRRIKI</sequence>